<keyword evidence="1" id="KW-0472">Membrane</keyword>
<name>A0A1G9E9T4_9EURY</name>
<dbReference type="OrthoDB" id="242379at2157"/>
<dbReference type="EMBL" id="FNFE01000006">
    <property type="protein sequence ID" value="SDK72861.1"/>
    <property type="molecule type" value="Genomic_DNA"/>
</dbReference>
<protein>
    <submittedName>
        <fullName evidence="2">Uncharacterized protein</fullName>
    </submittedName>
</protein>
<keyword evidence="1" id="KW-0812">Transmembrane</keyword>
<dbReference type="AlphaFoldDB" id="A0A1G9E9T4"/>
<dbReference type="Proteomes" id="UP000198882">
    <property type="component" value="Unassembled WGS sequence"/>
</dbReference>
<feature type="transmembrane region" description="Helical" evidence="1">
    <location>
        <begin position="98"/>
        <end position="114"/>
    </location>
</feature>
<evidence type="ECO:0000313" key="3">
    <source>
        <dbReference type="Proteomes" id="UP000198882"/>
    </source>
</evidence>
<proteinExistence type="predicted"/>
<keyword evidence="1" id="KW-1133">Transmembrane helix</keyword>
<dbReference type="RefSeq" id="WP_090310618.1">
    <property type="nucleotide sequence ID" value="NZ_FNFE01000006.1"/>
</dbReference>
<feature type="transmembrane region" description="Helical" evidence="1">
    <location>
        <begin position="66"/>
        <end position="86"/>
    </location>
</feature>
<evidence type="ECO:0000256" key="1">
    <source>
        <dbReference type="SAM" id="Phobius"/>
    </source>
</evidence>
<feature type="transmembrane region" description="Helical" evidence="1">
    <location>
        <begin position="35"/>
        <end position="54"/>
    </location>
</feature>
<gene>
    <name evidence="2" type="ORF">SAMN04515672_3819</name>
</gene>
<keyword evidence="3" id="KW-1185">Reference proteome</keyword>
<dbReference type="STRING" id="1095776.SAMN04515672_3819"/>
<evidence type="ECO:0000313" key="2">
    <source>
        <dbReference type="EMBL" id="SDK72861.1"/>
    </source>
</evidence>
<organism evidence="2 3">
    <name type="scientific">Natronorubrum texcoconense</name>
    <dbReference type="NCBI Taxonomy" id="1095776"/>
    <lineage>
        <taxon>Archaea</taxon>
        <taxon>Methanobacteriati</taxon>
        <taxon>Methanobacteriota</taxon>
        <taxon>Stenosarchaea group</taxon>
        <taxon>Halobacteria</taxon>
        <taxon>Halobacteriales</taxon>
        <taxon>Natrialbaceae</taxon>
        <taxon>Natronorubrum</taxon>
    </lineage>
</organism>
<reference evidence="3" key="1">
    <citation type="submission" date="2016-10" db="EMBL/GenBank/DDBJ databases">
        <authorList>
            <person name="Varghese N."/>
            <person name="Submissions S."/>
        </authorList>
    </citation>
    <scope>NUCLEOTIDE SEQUENCE [LARGE SCALE GENOMIC DNA]</scope>
    <source>
        <strain evidence="3">B4,CECT 8067,JCM 17497</strain>
    </source>
</reference>
<accession>A0A1G9E9T4</accession>
<sequence length="126" mass="13286">MIARETAVHLVAVGLAFGSLLAVDAATEGPVPSVPAFLLFYGVVLGGAHFYLAVRGEDGMVPVASRWRYVTLLAVLFTTGAVIAYWGDRTVATVELESIGTAIIGLVLVAYLLAESIDGYRASRTE</sequence>